<dbReference type="EMBL" id="QXDF01000001">
    <property type="protein sequence ID" value="RIA54984.1"/>
    <property type="molecule type" value="Genomic_DNA"/>
</dbReference>
<protein>
    <submittedName>
        <fullName evidence="3">Multidrug resistance efflux pump</fullName>
    </submittedName>
</protein>
<feature type="coiled-coil region" evidence="2">
    <location>
        <begin position="216"/>
        <end position="257"/>
    </location>
</feature>
<comment type="caution">
    <text evidence="3">The sequence shown here is derived from an EMBL/GenBank/DDBJ whole genome shotgun (WGS) entry which is preliminary data.</text>
</comment>
<dbReference type="Proteomes" id="UP000266273">
    <property type="component" value="Unassembled WGS sequence"/>
</dbReference>
<name>A0A397QA43_9HYPH</name>
<reference evidence="3 4" key="1">
    <citation type="submission" date="2018-08" db="EMBL/GenBank/DDBJ databases">
        <title>Genomic Encyclopedia of Archaeal and Bacterial Type Strains, Phase II (KMG-II): from individual species to whole genera.</title>
        <authorList>
            <person name="Goeker M."/>
        </authorList>
    </citation>
    <scope>NUCLEOTIDE SEQUENCE [LARGE SCALE GENOMIC DNA]</scope>
    <source>
        <strain evidence="3 4">DSM 5002</strain>
    </source>
</reference>
<comment type="subcellular location">
    <subcellularLocation>
        <location evidence="1">Cell envelope</location>
    </subcellularLocation>
</comment>
<accession>A0A397QA43</accession>
<dbReference type="InterPro" id="IPR050739">
    <property type="entry name" value="MFP"/>
</dbReference>
<evidence type="ECO:0000313" key="3">
    <source>
        <dbReference type="EMBL" id="RIA54984.1"/>
    </source>
</evidence>
<gene>
    <name evidence="3" type="ORF">BXY53_0034</name>
</gene>
<sequence length="399" mass="44398">MLRVALGILALVAGLYIVVGEHLAGVSANATVNARLTTIRAPIDGTVTFAFDQIGRVIRRRQRLGDIKNDRVDNSRLSDLSNRRARLAAEIRKVKAQQRDTKAARKALDTQVASYKRGRIDQLRARIEEARARIEAAEAREREALQAHKRAQKLRSRGVMSAANLEEAKSNYEVAVKDTEAVRQKKAFLQVELSAARQGTFLGDSYNDAPYSQQRIKELELRLKRLDAELESLREQKKQLETQLDVERVRLARLSRAELVSPVNGVVWDFLANSGETVRKGQDLLRVVDCDTVMVTAGVSERLYNGLKRGDAAQFRLRGGERSYQATVTRLAGSGAGGRYDKLAIAPGPEQLERYDVLLKVPDLNFKRDTGCMVGRTGRVVFAHSPLNAADSLLMRLGL</sequence>
<dbReference type="AlphaFoldDB" id="A0A397QA43"/>
<dbReference type="GO" id="GO:0030313">
    <property type="term" value="C:cell envelope"/>
    <property type="evidence" value="ECO:0007669"/>
    <property type="project" value="UniProtKB-SubCell"/>
</dbReference>
<dbReference type="RefSeq" id="WP_119059950.1">
    <property type="nucleotide sequence ID" value="NZ_QXDF01000001.1"/>
</dbReference>
<evidence type="ECO:0000313" key="4">
    <source>
        <dbReference type="Proteomes" id="UP000266273"/>
    </source>
</evidence>
<keyword evidence="2" id="KW-0175">Coiled coil</keyword>
<proteinExistence type="predicted"/>
<keyword evidence="4" id="KW-1185">Reference proteome</keyword>
<dbReference type="PANTHER" id="PTHR30386">
    <property type="entry name" value="MEMBRANE FUSION SUBUNIT OF EMRAB-TOLC MULTIDRUG EFFLUX PUMP"/>
    <property type="match status" value="1"/>
</dbReference>
<feature type="coiled-coil region" evidence="2">
    <location>
        <begin position="77"/>
        <end position="182"/>
    </location>
</feature>
<evidence type="ECO:0000256" key="1">
    <source>
        <dbReference type="ARBA" id="ARBA00004196"/>
    </source>
</evidence>
<dbReference type="Gene3D" id="2.40.30.170">
    <property type="match status" value="1"/>
</dbReference>
<dbReference type="SUPFAM" id="SSF111369">
    <property type="entry name" value="HlyD-like secretion proteins"/>
    <property type="match status" value="1"/>
</dbReference>
<evidence type="ECO:0000256" key="2">
    <source>
        <dbReference type="SAM" id="Coils"/>
    </source>
</evidence>
<organism evidence="3 4">
    <name type="scientific">Dichotomicrobium thermohalophilum</name>
    <dbReference type="NCBI Taxonomy" id="933063"/>
    <lineage>
        <taxon>Bacteria</taxon>
        <taxon>Pseudomonadati</taxon>
        <taxon>Pseudomonadota</taxon>
        <taxon>Alphaproteobacteria</taxon>
        <taxon>Hyphomicrobiales</taxon>
        <taxon>Hyphomicrobiaceae</taxon>
        <taxon>Dichotomicrobium</taxon>
    </lineage>
</organism>
<dbReference type="PANTHER" id="PTHR30386:SF19">
    <property type="entry name" value="MULTIDRUG EXPORT PROTEIN EMRA-RELATED"/>
    <property type="match status" value="1"/>
</dbReference>
<dbReference type="OrthoDB" id="7477732at2"/>